<gene>
    <name evidence="1" type="ORF">RD2015_2504</name>
</gene>
<evidence type="ECO:0000313" key="2">
    <source>
        <dbReference type="Proteomes" id="UP000060699"/>
    </source>
</evidence>
<dbReference type="OrthoDB" id="7066089at2"/>
<keyword evidence="2" id="KW-1185">Reference proteome</keyword>
<proteinExistence type="predicted"/>
<organism evidence="1 2">
    <name type="scientific">Roseateles depolymerans</name>
    <dbReference type="NCBI Taxonomy" id="76731"/>
    <lineage>
        <taxon>Bacteria</taxon>
        <taxon>Pseudomonadati</taxon>
        <taxon>Pseudomonadota</taxon>
        <taxon>Betaproteobacteria</taxon>
        <taxon>Burkholderiales</taxon>
        <taxon>Sphaerotilaceae</taxon>
        <taxon>Roseateles</taxon>
    </lineage>
</organism>
<dbReference type="Proteomes" id="UP000060699">
    <property type="component" value="Chromosome"/>
</dbReference>
<evidence type="ECO:0000313" key="1">
    <source>
        <dbReference type="EMBL" id="ALV06971.1"/>
    </source>
</evidence>
<dbReference type="RefSeq" id="WP_058935163.1">
    <property type="nucleotide sequence ID" value="NZ_CP013729.1"/>
</dbReference>
<reference evidence="1 2" key="1">
    <citation type="submission" date="2015-12" db="EMBL/GenBank/DDBJ databases">
        <title>Complete genome of Roseateles depolymerans KCTC 42856.</title>
        <authorList>
            <person name="Kim K.M."/>
        </authorList>
    </citation>
    <scope>NUCLEOTIDE SEQUENCE [LARGE SCALE GENOMIC DNA]</scope>
    <source>
        <strain evidence="1 2">KCTC 42856</strain>
    </source>
</reference>
<dbReference type="AlphaFoldDB" id="A0A0U3N437"/>
<protein>
    <submittedName>
        <fullName evidence="1">Uncharacterized protein</fullName>
    </submittedName>
</protein>
<dbReference type="KEGG" id="rdp:RD2015_2504"/>
<accession>A0A0U3N437</accession>
<sequence length="86" mass="9879">MKLFYEAANRYLDGDANVQELNGIVAYCAWLASQGDAPSSFRELIAEWGDTVSRRWNECGMEERPLSEGEFRAWLREQLPFRADSS</sequence>
<name>A0A0U3N437_9BURK</name>
<dbReference type="EMBL" id="CP013729">
    <property type="protein sequence ID" value="ALV06971.1"/>
    <property type="molecule type" value="Genomic_DNA"/>
</dbReference>